<keyword evidence="4" id="KW-0349">Heme</keyword>
<dbReference type="InterPro" id="IPR010255">
    <property type="entry name" value="Haem_peroxidase_sf"/>
</dbReference>
<gene>
    <name evidence="15" type="ORF">SAMN06264365_12670</name>
</gene>
<dbReference type="InterPro" id="IPR019791">
    <property type="entry name" value="Haem_peroxidase_animal"/>
</dbReference>
<evidence type="ECO:0000256" key="4">
    <source>
        <dbReference type="ARBA" id="ARBA00022617"/>
    </source>
</evidence>
<dbReference type="RefSeq" id="WP_089298311.1">
    <property type="nucleotide sequence ID" value="NZ_BOMU01000106.1"/>
</dbReference>
<keyword evidence="9" id="KW-0223">Dioxygenase</keyword>
<evidence type="ECO:0000256" key="2">
    <source>
        <dbReference type="ARBA" id="ARBA00022516"/>
    </source>
</evidence>
<proteinExistence type="predicted"/>
<keyword evidence="10" id="KW-0560">Oxidoreductase</keyword>
<keyword evidence="7" id="KW-0611">Plant defense</keyword>
<dbReference type="InterPro" id="IPR050783">
    <property type="entry name" value="Oxylipin_biosynth_metab"/>
</dbReference>
<feature type="region of interest" description="Disordered" evidence="14">
    <location>
        <begin position="398"/>
        <end position="428"/>
    </location>
</feature>
<keyword evidence="16" id="KW-1185">Reference proteome</keyword>
<dbReference type="Gene3D" id="2.40.180.10">
    <property type="entry name" value="Catalase core domain"/>
    <property type="match status" value="1"/>
</dbReference>
<dbReference type="CDD" id="cd09818">
    <property type="entry name" value="PIOX_like"/>
    <property type="match status" value="1"/>
</dbReference>
<dbReference type="Gene3D" id="1.10.640.10">
    <property type="entry name" value="Haem peroxidase domain superfamily, animal type"/>
    <property type="match status" value="1"/>
</dbReference>
<sequence>MNAEDRTTNRTRLWSETYLGGSPEAERRLFEQFAVKIMKTQLKNRTASGGGPITAGFQAKGIFGTEEAELRFLDLPPDLRTGFAQPGAIYRTAVRFSNAEGRIRSDHEADLRGAALRVSVAADEQHDLLMTNAPVSHARDARQFAEVAVATAGGGWRRYAGLLRLVFVLGPGETVRIVRNLTAARSRISSVATETFWSRIPIAWGDAMAVQYLLRPAPGTPAADAPPAGDPDFLGHELVSRLARGEVSFELCVQRFRDVRSTPIEDAAVDWRSPAAPPEPIAVLTIRAGSSDDPAVHALRFNPWNTTDEFRPLGNLNRVRKAAYDASAEHRDRERWLTDVPIRNHVAGAVLRAIFGAVNRFRPWHRLPTSLALLNLAALREVLRRDNLIDTEVRVAPPRARPTPVRPARDERDFRTHDGRSNDLSEPDMGAVGAAFGRNVPAVHRPDLVDEPNPIVVSRELLHRATFRPATSLNILAAAWIQFQVHDWVVHARHPLGVDDVRVPLPADMPGWMNTPGGPLEPWMRIGGNISRGTGADGVEQLFGNVVSHWWDGSEVYGSDAAKAAELRDGAKLRMTPEGYLPLDVRGAEITGFNEAWWLGLSSMHTLFAREHNVLCNELRGRNPDWSDLRVYETARLVVSALIAKIHTVEWTPAILNTEVLRRGMNVNWYGVPANDLLSRIGLWLTDANALHGIPKTTPDHHGTPFSLTEDFVTVYRMHPLIPDDYAFHDAATGRLLRDAAFPQLRGDLADDVLRELGLTNVLYSFGTAHPGAITLHNYPKALLELEREGELIDLSVVDLVRTRRRGVPRYNDFRAALHLPRIKRWEDLSTDPETVRRLRAVYRGIDEVDTMVGLFAETPPDGFGFSDTAFRVFILMASRRLQSDRFLTADYRPEIYTQFGLDWIAATSMTSLIHRHCPDLTATLPTDANAFAPWSGPTTADQ</sequence>
<protein>
    <submittedName>
        <fullName evidence="15">Animal haem peroxidase</fullName>
    </submittedName>
</protein>
<comment type="cofactor">
    <cofactor evidence="1">
        <name>Ca(2+)</name>
        <dbReference type="ChEBI" id="CHEBI:29108"/>
    </cofactor>
</comment>
<dbReference type="AlphaFoldDB" id="A0A239HZV6"/>
<evidence type="ECO:0000256" key="8">
    <source>
        <dbReference type="ARBA" id="ARBA00022832"/>
    </source>
</evidence>
<dbReference type="PROSITE" id="PS50292">
    <property type="entry name" value="PEROXIDASE_3"/>
    <property type="match status" value="1"/>
</dbReference>
<reference evidence="15 16" key="1">
    <citation type="submission" date="2017-06" db="EMBL/GenBank/DDBJ databases">
        <authorList>
            <person name="Kim H.J."/>
            <person name="Triplett B.A."/>
        </authorList>
    </citation>
    <scope>NUCLEOTIDE SEQUENCE [LARGE SCALE GENOMIC DNA]</scope>
    <source>
        <strain evidence="15 16">DSM 43151</strain>
    </source>
</reference>
<evidence type="ECO:0000256" key="12">
    <source>
        <dbReference type="ARBA" id="ARBA00023098"/>
    </source>
</evidence>
<evidence type="ECO:0000256" key="6">
    <source>
        <dbReference type="ARBA" id="ARBA00022767"/>
    </source>
</evidence>
<evidence type="ECO:0000256" key="3">
    <source>
        <dbReference type="ARBA" id="ARBA00022559"/>
    </source>
</evidence>
<dbReference type="InterPro" id="IPR037120">
    <property type="entry name" value="Haem_peroxidase_sf_animal"/>
</dbReference>
<feature type="compositionally biased region" description="Basic and acidic residues" evidence="14">
    <location>
        <begin position="407"/>
        <end position="423"/>
    </location>
</feature>
<dbReference type="GO" id="GO:0020037">
    <property type="term" value="F:heme binding"/>
    <property type="evidence" value="ECO:0007669"/>
    <property type="project" value="InterPro"/>
</dbReference>
<dbReference type="GO" id="GO:0006633">
    <property type="term" value="P:fatty acid biosynthetic process"/>
    <property type="evidence" value="ECO:0007669"/>
    <property type="project" value="UniProtKB-KW"/>
</dbReference>
<dbReference type="EMBL" id="FZNR01000026">
    <property type="protein sequence ID" value="SNS85784.1"/>
    <property type="molecule type" value="Genomic_DNA"/>
</dbReference>
<evidence type="ECO:0000256" key="14">
    <source>
        <dbReference type="SAM" id="MobiDB-lite"/>
    </source>
</evidence>
<evidence type="ECO:0000256" key="1">
    <source>
        <dbReference type="ARBA" id="ARBA00001913"/>
    </source>
</evidence>
<dbReference type="GO" id="GO:0046872">
    <property type="term" value="F:metal ion binding"/>
    <property type="evidence" value="ECO:0007669"/>
    <property type="project" value="UniProtKB-KW"/>
</dbReference>
<dbReference type="OrthoDB" id="7876310at2"/>
<evidence type="ECO:0000256" key="13">
    <source>
        <dbReference type="ARBA" id="ARBA00023160"/>
    </source>
</evidence>
<dbReference type="Pfam" id="PF03098">
    <property type="entry name" value="An_peroxidase"/>
    <property type="match status" value="1"/>
</dbReference>
<dbReference type="SUPFAM" id="SSF56634">
    <property type="entry name" value="Heme-dependent catalase-like"/>
    <property type="match status" value="1"/>
</dbReference>
<dbReference type="GO" id="GO:0004601">
    <property type="term" value="F:peroxidase activity"/>
    <property type="evidence" value="ECO:0007669"/>
    <property type="project" value="UniProtKB-KW"/>
</dbReference>
<keyword evidence="2" id="KW-0444">Lipid biosynthesis</keyword>
<evidence type="ECO:0000256" key="9">
    <source>
        <dbReference type="ARBA" id="ARBA00022964"/>
    </source>
</evidence>
<dbReference type="GO" id="GO:0006979">
    <property type="term" value="P:response to oxidative stress"/>
    <property type="evidence" value="ECO:0007669"/>
    <property type="project" value="InterPro"/>
</dbReference>
<dbReference type="GO" id="GO:0006952">
    <property type="term" value="P:defense response"/>
    <property type="evidence" value="ECO:0007669"/>
    <property type="project" value="UniProtKB-KW"/>
</dbReference>
<evidence type="ECO:0000313" key="16">
    <source>
        <dbReference type="Proteomes" id="UP000198415"/>
    </source>
</evidence>
<evidence type="ECO:0000313" key="15">
    <source>
        <dbReference type="EMBL" id="SNS85784.1"/>
    </source>
</evidence>
<dbReference type="PANTHER" id="PTHR11903:SF11">
    <property type="entry name" value="ALPHA-DIOXYGENASE 1"/>
    <property type="match status" value="1"/>
</dbReference>
<dbReference type="PANTHER" id="PTHR11903">
    <property type="entry name" value="PROSTAGLANDIN G/H SYNTHASE"/>
    <property type="match status" value="1"/>
</dbReference>
<dbReference type="PRINTS" id="PR00457">
    <property type="entry name" value="ANPEROXIDASE"/>
</dbReference>
<organism evidence="15 16">
    <name type="scientific">Actinoplanes regularis</name>
    <dbReference type="NCBI Taxonomy" id="52697"/>
    <lineage>
        <taxon>Bacteria</taxon>
        <taxon>Bacillati</taxon>
        <taxon>Actinomycetota</taxon>
        <taxon>Actinomycetes</taxon>
        <taxon>Micromonosporales</taxon>
        <taxon>Micromonosporaceae</taxon>
        <taxon>Actinoplanes</taxon>
    </lineage>
</organism>
<accession>A0A239HZV6</accession>
<keyword evidence="6" id="KW-0925">Oxylipin biosynthesis</keyword>
<keyword evidence="13" id="KW-0275">Fatty acid biosynthesis</keyword>
<keyword evidence="12" id="KW-0443">Lipid metabolism</keyword>
<evidence type="ECO:0000256" key="10">
    <source>
        <dbReference type="ARBA" id="ARBA00023002"/>
    </source>
</evidence>
<keyword evidence="11" id="KW-0408">Iron</keyword>
<dbReference type="GO" id="GO:0031408">
    <property type="term" value="P:oxylipin biosynthetic process"/>
    <property type="evidence" value="ECO:0007669"/>
    <property type="project" value="UniProtKB-KW"/>
</dbReference>
<evidence type="ECO:0000256" key="7">
    <source>
        <dbReference type="ARBA" id="ARBA00022821"/>
    </source>
</evidence>
<keyword evidence="3 15" id="KW-0575">Peroxidase</keyword>
<keyword evidence="8" id="KW-0276">Fatty acid metabolism</keyword>
<dbReference type="SUPFAM" id="SSF48113">
    <property type="entry name" value="Heme-dependent peroxidases"/>
    <property type="match status" value="1"/>
</dbReference>
<dbReference type="InterPro" id="IPR020835">
    <property type="entry name" value="Catalase_sf"/>
</dbReference>
<dbReference type="Proteomes" id="UP000198415">
    <property type="component" value="Unassembled WGS sequence"/>
</dbReference>
<name>A0A239HZV6_9ACTN</name>
<dbReference type="InterPro" id="IPR034815">
    <property type="entry name" value="A_dioxygenase"/>
</dbReference>
<keyword evidence="5" id="KW-0479">Metal-binding</keyword>
<evidence type="ECO:0000256" key="5">
    <source>
        <dbReference type="ARBA" id="ARBA00022723"/>
    </source>
</evidence>
<evidence type="ECO:0000256" key="11">
    <source>
        <dbReference type="ARBA" id="ARBA00023004"/>
    </source>
</evidence>
<dbReference type="GO" id="GO:0016702">
    <property type="term" value="F:oxidoreductase activity, acting on single donors with incorporation of molecular oxygen, incorporation of two atoms of oxygen"/>
    <property type="evidence" value="ECO:0007669"/>
    <property type="project" value="TreeGrafter"/>
</dbReference>